<dbReference type="RefSeq" id="XP_016605180.1">
    <property type="nucleotide sequence ID" value="XM_016755697.1"/>
</dbReference>
<dbReference type="InterPro" id="IPR016024">
    <property type="entry name" value="ARM-type_fold"/>
</dbReference>
<name>A0A0L0H6M9_SPIPD</name>
<organism evidence="2 3">
    <name type="scientific">Spizellomyces punctatus (strain DAOM BR117)</name>
    <dbReference type="NCBI Taxonomy" id="645134"/>
    <lineage>
        <taxon>Eukaryota</taxon>
        <taxon>Fungi</taxon>
        <taxon>Fungi incertae sedis</taxon>
        <taxon>Chytridiomycota</taxon>
        <taxon>Chytridiomycota incertae sedis</taxon>
        <taxon>Chytridiomycetes</taxon>
        <taxon>Spizellomycetales</taxon>
        <taxon>Spizellomycetaceae</taxon>
        <taxon>Spizellomyces</taxon>
    </lineage>
</organism>
<dbReference type="InterPro" id="IPR018870">
    <property type="entry name" value="Tti2"/>
</dbReference>
<proteinExistence type="inferred from homology"/>
<dbReference type="PANTHER" id="PTHR32226">
    <property type="entry name" value="TELO2-INTERACTING PROTEIN 2"/>
    <property type="match status" value="1"/>
</dbReference>
<accession>A0A0L0H6M9</accession>
<dbReference type="OrthoDB" id="6417021at2759"/>
<dbReference type="STRING" id="645134.A0A0L0H6M9"/>
<dbReference type="eggNOG" id="ENOG502S3SJ">
    <property type="taxonomic scope" value="Eukaryota"/>
</dbReference>
<dbReference type="VEuPathDB" id="FungiDB:SPPG_07531"/>
<dbReference type="EMBL" id="KQ257465">
    <property type="protein sequence ID" value="KNC97140.1"/>
    <property type="molecule type" value="Genomic_DNA"/>
</dbReference>
<dbReference type="AlphaFoldDB" id="A0A0L0H6M9"/>
<protein>
    <submittedName>
        <fullName evidence="2">Uncharacterized protein</fullName>
    </submittedName>
</protein>
<dbReference type="GO" id="GO:0005634">
    <property type="term" value="C:nucleus"/>
    <property type="evidence" value="ECO:0007669"/>
    <property type="project" value="TreeGrafter"/>
</dbReference>
<dbReference type="GO" id="GO:0110078">
    <property type="term" value="C:TTT Hsp90 cochaperone complex"/>
    <property type="evidence" value="ECO:0007669"/>
    <property type="project" value="InterPro"/>
</dbReference>
<dbReference type="InParanoid" id="A0A0L0H6M9"/>
<dbReference type="PANTHER" id="PTHR32226:SF2">
    <property type="entry name" value="TELO2-INTERACTING PROTEIN 2"/>
    <property type="match status" value="1"/>
</dbReference>
<evidence type="ECO:0000313" key="2">
    <source>
        <dbReference type="EMBL" id="KNC97140.1"/>
    </source>
</evidence>
<evidence type="ECO:0000256" key="1">
    <source>
        <dbReference type="ARBA" id="ARBA00034736"/>
    </source>
</evidence>
<dbReference type="Proteomes" id="UP000053201">
    <property type="component" value="Unassembled WGS sequence"/>
</dbReference>
<keyword evidence="3" id="KW-1185">Reference proteome</keyword>
<gene>
    <name evidence="2" type="ORF">SPPG_07531</name>
</gene>
<reference evidence="2 3" key="1">
    <citation type="submission" date="2009-08" db="EMBL/GenBank/DDBJ databases">
        <title>The Genome Sequence of Spizellomyces punctatus strain DAOM BR117.</title>
        <authorList>
            <consortium name="The Broad Institute Genome Sequencing Platform"/>
            <person name="Russ C."/>
            <person name="Cuomo C."/>
            <person name="Shea T."/>
            <person name="Young S.K."/>
            <person name="Zeng Q."/>
            <person name="Koehrsen M."/>
            <person name="Haas B."/>
            <person name="Borodovsky M."/>
            <person name="Guigo R."/>
            <person name="Alvarado L."/>
            <person name="Berlin A."/>
            <person name="Bochicchio J."/>
            <person name="Borenstein D."/>
            <person name="Chapman S."/>
            <person name="Chen Z."/>
            <person name="Engels R."/>
            <person name="Freedman E."/>
            <person name="Gellesch M."/>
            <person name="Goldberg J."/>
            <person name="Griggs A."/>
            <person name="Gujja S."/>
            <person name="Heiman D."/>
            <person name="Hepburn T."/>
            <person name="Howarth C."/>
            <person name="Jen D."/>
            <person name="Larson L."/>
            <person name="Lewis B."/>
            <person name="Mehta T."/>
            <person name="Park D."/>
            <person name="Pearson M."/>
            <person name="Roberts A."/>
            <person name="Saif S."/>
            <person name="Shenoy N."/>
            <person name="Sisk P."/>
            <person name="Stolte C."/>
            <person name="Sykes S."/>
            <person name="Thomson T."/>
            <person name="Walk T."/>
            <person name="White J."/>
            <person name="Yandava C."/>
            <person name="Burger G."/>
            <person name="Gray M.W."/>
            <person name="Holland P.W.H."/>
            <person name="King N."/>
            <person name="Lang F.B.F."/>
            <person name="Roger A.J."/>
            <person name="Ruiz-Trillo I."/>
            <person name="Lander E."/>
            <person name="Nusbaum C."/>
        </authorList>
    </citation>
    <scope>NUCLEOTIDE SEQUENCE [LARGE SCALE GENOMIC DNA]</scope>
    <source>
        <strain evidence="2 3">DAOM BR117</strain>
    </source>
</reference>
<dbReference type="SUPFAM" id="SSF48371">
    <property type="entry name" value="ARM repeat"/>
    <property type="match status" value="1"/>
</dbReference>
<evidence type="ECO:0000313" key="3">
    <source>
        <dbReference type="Proteomes" id="UP000053201"/>
    </source>
</evidence>
<sequence>MTVPLTDRATLSTWLKNELSPNSRTLLESEGFWTPSVDLSQIFDYLSRRQSDLYSADSTRRLAHAELSWAALGWADADKQDLSVDIREYLESLISRLIEERLDIEVDDNILCAVFGTVGRAVPFINPTHHQEKMEKWFSRLANCVMMKSSQSYSLNVILAMLKCVEVILSYIARIEHNSSSMTRSLTTIWEVMSRLRHSQPWQIRSILVQLLGPYWRLEVLAANNEGKEKDIYQMWMDLMQDGDENVRLAVLTMVEQLWNIDKKRNRDEKWMDLIFIPSDNGLLLRHAAKMVVVACHDRGFDLFLYINQYISTLEDFSESELQVRTHPRDIAKLRAIVTHSNLLKSESWAVRLLRLTAKLFAIRKSHPDLRPSIKQLAYDVAMVLPRQILNYIQWSMLRDDEDDDSLVMELFTQLHSLRVPAQIGQQLLCTVDIPTDNPRSMSTDQLLANLAHMLAVPPLFANNMDDDPSTETLTMADKFRRRSQLFFEFIHVVISGLTAEDQDAERLSDKTMYHLLVSCATFLGDERKRWCDEASHRAAEATLSCLLSYAKKTDSRIQRIPHLVNRYSERILEEHIKPYFRHAKVDDTGHRVIVKKGTRQPEDELGRYYDQQPWKVEKVECVEILSWTILQLEHGQFGPLQHHIFPALLQLLDDYDPIYKAIGVRLIQHAIVENSTPMDIRRTGLGDVFFESLLPCLTYHSDQPLLFAAITCIVDIIPVIEVKDSEVYHDKLGKLVEDGILRNLTFAIGGNFMVIRALIRTIPKLVSLLDVVGIRFLQPLLGISCEILELHQHDVTTQLAACDAIMALMRQYWPRIHAYRGLILKSAAHAWRGIMRGEKGRNDVENQDLREALKGICTLLREICRELVEADFKLLLHMDREMYGSLVGH</sequence>
<dbReference type="Pfam" id="PF10521">
    <property type="entry name" value="Tti2"/>
    <property type="match status" value="1"/>
</dbReference>
<dbReference type="GeneID" id="27690740"/>
<dbReference type="GO" id="GO:0005829">
    <property type="term" value="C:cytosol"/>
    <property type="evidence" value="ECO:0007669"/>
    <property type="project" value="TreeGrafter"/>
</dbReference>
<comment type="similarity">
    <text evidence="1">Belongs to the TTI2 family.</text>
</comment>